<dbReference type="EMBL" id="PDJC01000001">
    <property type="protein sequence ID" value="PFG18147.1"/>
    <property type="molecule type" value="Genomic_DNA"/>
</dbReference>
<accession>A0A2A9CUM6</accession>
<dbReference type="PANTHER" id="PTHR34875">
    <property type="entry name" value="UPF0237 PROTEIN MJ1558"/>
    <property type="match status" value="1"/>
</dbReference>
<comment type="caution">
    <text evidence="2">The sequence shown here is derived from an EMBL/GenBank/DDBJ whole genome shotgun (WGS) entry which is preliminary data.</text>
</comment>
<dbReference type="InterPro" id="IPR050990">
    <property type="entry name" value="UPF0237/GcvR_regulator"/>
</dbReference>
<evidence type="ECO:0000313" key="2">
    <source>
        <dbReference type="EMBL" id="PFG18147.1"/>
    </source>
</evidence>
<evidence type="ECO:0000259" key="1">
    <source>
        <dbReference type="PROSITE" id="PS51671"/>
    </source>
</evidence>
<proteinExistence type="predicted"/>
<dbReference type="GO" id="GO:0006355">
    <property type="term" value="P:regulation of DNA-templated transcription"/>
    <property type="evidence" value="ECO:0007669"/>
    <property type="project" value="InterPro"/>
</dbReference>
<dbReference type="PIRSF" id="PIRSF028103">
    <property type="entry name" value="GcvR"/>
    <property type="match status" value="1"/>
</dbReference>
<dbReference type="InterPro" id="IPR016867">
    <property type="entry name" value="GcvR"/>
</dbReference>
<dbReference type="InterPro" id="IPR045865">
    <property type="entry name" value="ACT-like_dom_sf"/>
</dbReference>
<sequence length="169" mass="17908">MANLVLTVVGDDRAGLVAALATVVSAHGGNWEQSRLAELAGTFAGIVEVSVPDVRSAELIEALGELDGLLKITTHPGSEPAAPAWRSLELNVLGNDHPGIVRDVTDVLNQHRLNIEKLATRIIEAPMSGGRLFEATVVARLPQEVDPEALTADLERLASEILVDISLVD</sequence>
<reference evidence="2 3" key="1">
    <citation type="submission" date="2017-10" db="EMBL/GenBank/DDBJ databases">
        <title>Sequencing the genomes of 1000 actinobacteria strains.</title>
        <authorList>
            <person name="Klenk H.-P."/>
        </authorList>
    </citation>
    <scope>NUCLEOTIDE SEQUENCE [LARGE SCALE GENOMIC DNA]</scope>
    <source>
        <strain evidence="2 3">DSM 15597</strain>
    </source>
</reference>
<feature type="domain" description="ACT" evidence="1">
    <location>
        <begin position="89"/>
        <end position="169"/>
    </location>
</feature>
<name>A0A2A9CUM6_9ACTN</name>
<dbReference type="AlphaFoldDB" id="A0A2A9CUM6"/>
<dbReference type="CDD" id="cd04869">
    <property type="entry name" value="ACT_GcvR_2"/>
    <property type="match status" value="1"/>
</dbReference>
<dbReference type="PANTHER" id="PTHR34875:SF6">
    <property type="entry name" value="UPF0237 PROTEIN MJ1558"/>
    <property type="match status" value="1"/>
</dbReference>
<feature type="domain" description="ACT" evidence="1">
    <location>
        <begin position="5"/>
        <end position="77"/>
    </location>
</feature>
<dbReference type="RefSeq" id="WP_098461521.1">
    <property type="nucleotide sequence ID" value="NZ_PDJC01000001.1"/>
</dbReference>
<dbReference type="PROSITE" id="PS51671">
    <property type="entry name" value="ACT"/>
    <property type="match status" value="2"/>
</dbReference>
<dbReference type="Gene3D" id="3.30.70.260">
    <property type="match status" value="2"/>
</dbReference>
<evidence type="ECO:0000313" key="3">
    <source>
        <dbReference type="Proteomes" id="UP000226079"/>
    </source>
</evidence>
<protein>
    <submittedName>
        <fullName evidence="2">Glycine cleavage system regulatory protein</fullName>
    </submittedName>
</protein>
<dbReference type="Pfam" id="PF13740">
    <property type="entry name" value="ACT_6"/>
    <property type="match status" value="1"/>
</dbReference>
<dbReference type="Pfam" id="PF01842">
    <property type="entry name" value="ACT"/>
    <property type="match status" value="1"/>
</dbReference>
<dbReference type="SUPFAM" id="SSF55021">
    <property type="entry name" value="ACT-like"/>
    <property type="match status" value="2"/>
</dbReference>
<gene>
    <name evidence="2" type="ORF">ATK74_2728</name>
</gene>
<organism evidence="2 3">
    <name type="scientific">Propionicimonas paludicola</name>
    <dbReference type="NCBI Taxonomy" id="185243"/>
    <lineage>
        <taxon>Bacteria</taxon>
        <taxon>Bacillati</taxon>
        <taxon>Actinomycetota</taxon>
        <taxon>Actinomycetes</taxon>
        <taxon>Propionibacteriales</taxon>
        <taxon>Nocardioidaceae</taxon>
        <taxon>Propionicimonas</taxon>
    </lineage>
</organism>
<dbReference type="InterPro" id="IPR002912">
    <property type="entry name" value="ACT_dom"/>
</dbReference>
<dbReference type="OrthoDB" id="12860at2"/>
<dbReference type="Proteomes" id="UP000226079">
    <property type="component" value="Unassembled WGS sequence"/>
</dbReference>
<keyword evidence="3" id="KW-1185">Reference proteome</keyword>